<keyword evidence="2 6" id="KW-0378">Hydrolase</keyword>
<keyword evidence="3 6" id="KW-0347">Helicase</keyword>
<dbReference type="Pfam" id="PF00580">
    <property type="entry name" value="UvrD-helicase"/>
    <property type="match status" value="1"/>
</dbReference>
<evidence type="ECO:0000256" key="5">
    <source>
        <dbReference type="ARBA" id="ARBA00034923"/>
    </source>
</evidence>
<dbReference type="GO" id="GO:0003677">
    <property type="term" value="F:DNA binding"/>
    <property type="evidence" value="ECO:0007669"/>
    <property type="project" value="InterPro"/>
</dbReference>
<evidence type="ECO:0000259" key="7">
    <source>
        <dbReference type="PROSITE" id="PS51198"/>
    </source>
</evidence>
<gene>
    <name evidence="8" type="ORF">IRI77_37595</name>
</gene>
<dbReference type="KEGG" id="pfer:IRI77_37595"/>
<evidence type="ECO:0000256" key="4">
    <source>
        <dbReference type="ARBA" id="ARBA00022840"/>
    </source>
</evidence>
<evidence type="ECO:0000256" key="3">
    <source>
        <dbReference type="ARBA" id="ARBA00022806"/>
    </source>
</evidence>
<keyword evidence="1 6" id="KW-0547">Nucleotide-binding</keyword>
<dbReference type="PANTHER" id="PTHR11070">
    <property type="entry name" value="UVRD / RECB / PCRA DNA HELICASE FAMILY MEMBER"/>
    <property type="match status" value="1"/>
</dbReference>
<dbReference type="AlphaFoldDB" id="A0A7S7NRB0"/>
<dbReference type="Gene3D" id="3.40.50.300">
    <property type="entry name" value="P-loop containing nucleotide triphosphate hydrolases"/>
    <property type="match status" value="1"/>
</dbReference>
<protein>
    <recommendedName>
        <fullName evidence="5">DNA 3'-5' helicase II</fullName>
    </recommendedName>
</protein>
<evidence type="ECO:0000256" key="2">
    <source>
        <dbReference type="ARBA" id="ARBA00022801"/>
    </source>
</evidence>
<keyword evidence="9" id="KW-1185">Reference proteome</keyword>
<proteinExistence type="predicted"/>
<keyword evidence="4 6" id="KW-0067">ATP-binding</keyword>
<dbReference type="SUPFAM" id="SSF52540">
    <property type="entry name" value="P-loop containing nucleoside triphosphate hydrolases"/>
    <property type="match status" value="1"/>
</dbReference>
<dbReference type="GO" id="GO:0000725">
    <property type="term" value="P:recombinational repair"/>
    <property type="evidence" value="ECO:0007669"/>
    <property type="project" value="TreeGrafter"/>
</dbReference>
<feature type="binding site" evidence="6">
    <location>
        <begin position="47"/>
        <end position="54"/>
    </location>
    <ligand>
        <name>ATP</name>
        <dbReference type="ChEBI" id="CHEBI:30616"/>
    </ligand>
</feature>
<evidence type="ECO:0000256" key="6">
    <source>
        <dbReference type="PROSITE-ProRule" id="PRU00560"/>
    </source>
</evidence>
<evidence type="ECO:0000313" key="8">
    <source>
        <dbReference type="EMBL" id="QOY88381.1"/>
    </source>
</evidence>
<dbReference type="InterPro" id="IPR027417">
    <property type="entry name" value="P-loop_NTPase"/>
</dbReference>
<sequence length="679" mass="76772">MSPTQIGESDIDRLLARLNSGEPDPTRHLSLDESRRRAILNSTDVQACPGSGKTTLVGLKLMLLLENWHDAYSGICVLTHSNVGIAEILSRVGSDVAGSKLLSYPHFIGTIQDFTNTFLALPYARSREWDVHLVDESEFAKIIESAFGWNFKVHDRKENEKYQFSYYFKNGKIDASLFSFEHKDGQLKIKADFMDRVHRFVDLKRSGYDEDYFFDKRVRFCSDGLFLYSEMYELAKQAIASNRELVAALRSRFKIVILDEMQDTQRHQDELLNVIFPPTRCSIQRFGDPDQSIFDAMGGQLPNITYNEAALHCITESHRFVPSIASTLASLSYRRVGSFTGLRSPLADSPRNTIFLFESTSIEKVLPAFATLALALPKQHRSVVKAIGGIGKTASATGLTLPSYWAPFDSKIQSASFRAKSLCDAVRFCARAGGGDVASRYDVLLVAVLDWMRRAGRKYTTRFGKCISFNRTMLNAYLKEREKTLAFGEVMNLFIRGYVPSEDEWQEAVNVLTSILELPELNERASEFVAYNRVHYEESDEQISLKNPNVYDSVDGVRIVLSTIHGVKGETHDATLVCETKYDHWYDIREMVQFLCNADSVRPIADYTQPKSKETNRATFMKRLFVAMSRPRYLLCLAMTKSHLTGAQRTHLQAVAGWAIKDLTVKSGSAEARCLFEQS</sequence>
<dbReference type="GO" id="GO:0005524">
    <property type="term" value="F:ATP binding"/>
    <property type="evidence" value="ECO:0007669"/>
    <property type="project" value="UniProtKB-UniRule"/>
</dbReference>
<dbReference type="GO" id="GO:0043138">
    <property type="term" value="F:3'-5' DNA helicase activity"/>
    <property type="evidence" value="ECO:0007669"/>
    <property type="project" value="TreeGrafter"/>
</dbReference>
<dbReference type="RefSeq" id="WP_194450044.1">
    <property type="nucleotide sequence ID" value="NZ_CP063849.1"/>
</dbReference>
<reference evidence="8 9" key="1">
    <citation type="submission" date="2020-10" db="EMBL/GenBank/DDBJ databases">
        <title>Complete genome sequence of Paludibaculum fermentans P105T, a facultatively anaerobic acidobacterium capable of dissimilatory Fe(III) reduction.</title>
        <authorList>
            <person name="Dedysh S.N."/>
            <person name="Beletsky A.V."/>
            <person name="Kulichevskaya I.S."/>
            <person name="Mardanov A.V."/>
            <person name="Ravin N.V."/>
        </authorList>
    </citation>
    <scope>NUCLEOTIDE SEQUENCE [LARGE SCALE GENOMIC DNA]</scope>
    <source>
        <strain evidence="8 9">P105</strain>
    </source>
</reference>
<name>A0A7S7NRB0_PALFE</name>
<evidence type="ECO:0000313" key="9">
    <source>
        <dbReference type="Proteomes" id="UP000593892"/>
    </source>
</evidence>
<dbReference type="PANTHER" id="PTHR11070:SF2">
    <property type="entry name" value="ATP-DEPENDENT DNA HELICASE SRS2"/>
    <property type="match status" value="1"/>
</dbReference>
<dbReference type="Proteomes" id="UP000593892">
    <property type="component" value="Chromosome"/>
</dbReference>
<dbReference type="InterPro" id="IPR014016">
    <property type="entry name" value="UvrD-like_ATP-bd"/>
</dbReference>
<dbReference type="GO" id="GO:0016787">
    <property type="term" value="F:hydrolase activity"/>
    <property type="evidence" value="ECO:0007669"/>
    <property type="project" value="UniProtKB-UniRule"/>
</dbReference>
<dbReference type="InterPro" id="IPR000212">
    <property type="entry name" value="DNA_helicase_UvrD/REP"/>
</dbReference>
<feature type="domain" description="UvrD-like helicase ATP-binding" evidence="7">
    <location>
        <begin position="26"/>
        <end position="353"/>
    </location>
</feature>
<organism evidence="8 9">
    <name type="scientific">Paludibaculum fermentans</name>
    <dbReference type="NCBI Taxonomy" id="1473598"/>
    <lineage>
        <taxon>Bacteria</taxon>
        <taxon>Pseudomonadati</taxon>
        <taxon>Acidobacteriota</taxon>
        <taxon>Terriglobia</taxon>
        <taxon>Bryobacterales</taxon>
        <taxon>Bryobacteraceae</taxon>
        <taxon>Paludibaculum</taxon>
    </lineage>
</organism>
<dbReference type="EMBL" id="CP063849">
    <property type="protein sequence ID" value="QOY88381.1"/>
    <property type="molecule type" value="Genomic_DNA"/>
</dbReference>
<evidence type="ECO:0000256" key="1">
    <source>
        <dbReference type="ARBA" id="ARBA00022741"/>
    </source>
</evidence>
<accession>A0A7S7NRB0</accession>
<dbReference type="PROSITE" id="PS51198">
    <property type="entry name" value="UVRD_HELICASE_ATP_BIND"/>
    <property type="match status" value="1"/>
</dbReference>